<dbReference type="Pfam" id="PF15871">
    <property type="entry name" value="JMY"/>
    <property type="match status" value="1"/>
</dbReference>
<dbReference type="PANTHER" id="PTHR23330">
    <property type="entry name" value="P300 TRANSCRIPTIONAL COFACTOR JMY-RELATED"/>
    <property type="match status" value="1"/>
</dbReference>
<protein>
    <submittedName>
        <fullName evidence="8">Uncharacterized protein</fullName>
    </submittedName>
</protein>
<comment type="caution">
    <text evidence="8">The sequence shown here is derived from an EMBL/GenBank/DDBJ whole genome shotgun (WGS) entry which is preliminary data.</text>
</comment>
<dbReference type="PANTHER" id="PTHR23330:SF6">
    <property type="entry name" value="WASP HOMOLOG-ASSOCIATED PROTEIN WITH ACTIN, MEMBRANES AND MICROTUBULES"/>
    <property type="match status" value="1"/>
</dbReference>
<dbReference type="EMBL" id="CADEAL010001385">
    <property type="protein sequence ID" value="CAB1431902.1"/>
    <property type="molecule type" value="Genomic_DNA"/>
</dbReference>
<evidence type="ECO:0000256" key="5">
    <source>
        <dbReference type="ARBA" id="ARBA00023203"/>
    </source>
</evidence>
<accession>A0A9N7UK17</accession>
<dbReference type="InterPro" id="IPR031738">
    <property type="entry name" value="JMY/WHAMM"/>
</dbReference>
<dbReference type="Pfam" id="PF15920">
    <property type="entry name" value="WHAMM-JMY_N"/>
    <property type="match status" value="1"/>
</dbReference>
<proteinExistence type="predicted"/>
<dbReference type="InterPro" id="IPR031808">
    <property type="entry name" value="JMY/WHAMM_N"/>
</dbReference>
<reference evidence="8" key="1">
    <citation type="submission" date="2020-03" db="EMBL/GenBank/DDBJ databases">
        <authorList>
            <person name="Weist P."/>
        </authorList>
    </citation>
    <scope>NUCLEOTIDE SEQUENCE</scope>
</reference>
<keyword evidence="9" id="KW-1185">Reference proteome</keyword>
<evidence type="ECO:0000259" key="7">
    <source>
        <dbReference type="Pfam" id="PF15920"/>
    </source>
</evidence>
<feature type="non-terminal residue" evidence="8">
    <location>
        <position position="1"/>
    </location>
</feature>
<dbReference type="GO" id="GO:0012505">
    <property type="term" value="C:endomembrane system"/>
    <property type="evidence" value="ECO:0007669"/>
    <property type="project" value="UniProtKB-SubCell"/>
</dbReference>
<comment type="subcellular location">
    <subcellularLocation>
        <location evidence="2">Cytoplasm</location>
    </subcellularLocation>
    <subcellularLocation>
        <location evidence="1">Endomembrane system</location>
    </subcellularLocation>
</comment>
<evidence type="ECO:0000256" key="1">
    <source>
        <dbReference type="ARBA" id="ARBA00004308"/>
    </source>
</evidence>
<evidence type="ECO:0000256" key="3">
    <source>
        <dbReference type="ARBA" id="ARBA00022490"/>
    </source>
</evidence>
<dbReference type="AlphaFoldDB" id="A0A9N7UK17"/>
<dbReference type="GO" id="GO:0071933">
    <property type="term" value="F:Arp2/3 complex binding"/>
    <property type="evidence" value="ECO:0007669"/>
    <property type="project" value="TreeGrafter"/>
</dbReference>
<feature type="domain" description="JMY/WHAMM middle" evidence="6">
    <location>
        <begin position="170"/>
        <end position="250"/>
    </location>
</feature>
<dbReference type="GO" id="GO:0034314">
    <property type="term" value="P:Arp2/3 complex-mediated actin nucleation"/>
    <property type="evidence" value="ECO:0007669"/>
    <property type="project" value="TreeGrafter"/>
</dbReference>
<evidence type="ECO:0000313" key="9">
    <source>
        <dbReference type="Proteomes" id="UP001153269"/>
    </source>
</evidence>
<evidence type="ECO:0000256" key="2">
    <source>
        <dbReference type="ARBA" id="ARBA00004496"/>
    </source>
</evidence>
<evidence type="ECO:0000256" key="4">
    <source>
        <dbReference type="ARBA" id="ARBA00023054"/>
    </source>
</evidence>
<evidence type="ECO:0000259" key="6">
    <source>
        <dbReference type="Pfam" id="PF15871"/>
    </source>
</evidence>
<dbReference type="GO" id="GO:0033116">
    <property type="term" value="C:endoplasmic reticulum-Golgi intermediate compartment membrane"/>
    <property type="evidence" value="ECO:0007669"/>
    <property type="project" value="TreeGrafter"/>
</dbReference>
<keyword evidence="3" id="KW-0963">Cytoplasm</keyword>
<dbReference type="GO" id="GO:0003779">
    <property type="term" value="F:actin binding"/>
    <property type="evidence" value="ECO:0007669"/>
    <property type="project" value="UniProtKB-KW"/>
</dbReference>
<name>A0A9N7UK17_PLEPL</name>
<organism evidence="8 9">
    <name type="scientific">Pleuronectes platessa</name>
    <name type="common">European plaice</name>
    <dbReference type="NCBI Taxonomy" id="8262"/>
    <lineage>
        <taxon>Eukaryota</taxon>
        <taxon>Metazoa</taxon>
        <taxon>Chordata</taxon>
        <taxon>Craniata</taxon>
        <taxon>Vertebrata</taxon>
        <taxon>Euteleostomi</taxon>
        <taxon>Actinopterygii</taxon>
        <taxon>Neopterygii</taxon>
        <taxon>Teleostei</taxon>
        <taxon>Neoteleostei</taxon>
        <taxon>Acanthomorphata</taxon>
        <taxon>Carangaria</taxon>
        <taxon>Pleuronectiformes</taxon>
        <taxon>Pleuronectoidei</taxon>
        <taxon>Pleuronectidae</taxon>
        <taxon>Pleuronectes</taxon>
    </lineage>
</organism>
<evidence type="ECO:0000313" key="8">
    <source>
        <dbReference type="EMBL" id="CAB1431902.1"/>
    </source>
</evidence>
<gene>
    <name evidence="8" type="ORF">PLEPLA_LOCUS19959</name>
</gene>
<dbReference type="Proteomes" id="UP001153269">
    <property type="component" value="Unassembled WGS sequence"/>
</dbReference>
<dbReference type="GO" id="GO:0006888">
    <property type="term" value="P:endoplasmic reticulum to Golgi vesicle-mediated transport"/>
    <property type="evidence" value="ECO:0007669"/>
    <property type="project" value="TreeGrafter"/>
</dbReference>
<sequence length="251" mass="29286">MNNAECERPDSLEGWVAVRSNIFEETESFKLGFIVQWSVIESKFAVTCHNRTLQRQRRRVPVSGDHEVSWAGLFSVSDLRHIHQHFTCVADVLAACFPDLADFEEGNIWDLLLLSSRRRSGAEEDDGRDFDSPCRKLEKYFSAAIDICGRKIVLDTLFTQDEKDVDEYFENMQEFKRKTMQEEMSRVKGQVRQLLQSHSSADRMVALLDIYEEEDAAYRDLVTVATTFFHYLLQPFRDMRELACLYKMEIL</sequence>
<keyword evidence="4" id="KW-0175">Coiled coil</keyword>
<keyword evidence="5" id="KW-0009">Actin-binding</keyword>
<feature type="domain" description="JMY/WHAMM N-terminal" evidence="7">
    <location>
        <begin position="8"/>
        <end position="169"/>
    </location>
</feature>